<dbReference type="InterPro" id="IPR036942">
    <property type="entry name" value="Beta-barrel_TonB_sf"/>
</dbReference>
<dbReference type="GO" id="GO:0009279">
    <property type="term" value="C:cell outer membrane"/>
    <property type="evidence" value="ECO:0007669"/>
    <property type="project" value="UniProtKB-SubCell"/>
</dbReference>
<dbReference type="AlphaFoldDB" id="A0A4R1BPJ4"/>
<evidence type="ECO:0000256" key="2">
    <source>
        <dbReference type="ARBA" id="ARBA00022448"/>
    </source>
</evidence>
<evidence type="ECO:0000256" key="6">
    <source>
        <dbReference type="ARBA" id="ARBA00023077"/>
    </source>
</evidence>
<dbReference type="PANTHER" id="PTHR30069:SF29">
    <property type="entry name" value="HEMOGLOBIN AND HEMOGLOBIN-HAPTOGLOBIN-BINDING PROTEIN 1-RELATED"/>
    <property type="match status" value="1"/>
</dbReference>
<evidence type="ECO:0000313" key="14">
    <source>
        <dbReference type="EMBL" id="TCJ19247.1"/>
    </source>
</evidence>
<dbReference type="Gene3D" id="2.60.40.1120">
    <property type="entry name" value="Carboxypeptidase-like, regulatory domain"/>
    <property type="match status" value="1"/>
</dbReference>
<evidence type="ECO:0000313" key="15">
    <source>
        <dbReference type="Proteomes" id="UP000295334"/>
    </source>
</evidence>
<keyword evidence="2" id="KW-0813">Transport</keyword>
<evidence type="ECO:0000256" key="7">
    <source>
        <dbReference type="ARBA" id="ARBA00023136"/>
    </source>
</evidence>
<evidence type="ECO:0000256" key="1">
    <source>
        <dbReference type="ARBA" id="ARBA00004571"/>
    </source>
</evidence>
<keyword evidence="7 10" id="KW-0472">Membrane</keyword>
<evidence type="ECO:0000256" key="11">
    <source>
        <dbReference type="SAM" id="SignalP"/>
    </source>
</evidence>
<keyword evidence="3" id="KW-1134">Transmembrane beta strand</keyword>
<dbReference type="InterPro" id="IPR000531">
    <property type="entry name" value="Beta-barrel_TonB"/>
</dbReference>
<evidence type="ECO:0000256" key="3">
    <source>
        <dbReference type="ARBA" id="ARBA00022452"/>
    </source>
</evidence>
<keyword evidence="8 14" id="KW-0675">Receptor</keyword>
<dbReference type="GO" id="GO:0044718">
    <property type="term" value="P:siderophore transmembrane transport"/>
    <property type="evidence" value="ECO:0007669"/>
    <property type="project" value="TreeGrafter"/>
</dbReference>
<evidence type="ECO:0000256" key="9">
    <source>
        <dbReference type="ARBA" id="ARBA00023237"/>
    </source>
</evidence>
<dbReference type="Gene3D" id="2.40.170.20">
    <property type="entry name" value="TonB-dependent receptor, beta-barrel domain"/>
    <property type="match status" value="1"/>
</dbReference>
<dbReference type="InterPro" id="IPR037066">
    <property type="entry name" value="Plug_dom_sf"/>
</dbReference>
<dbReference type="SUPFAM" id="SSF49464">
    <property type="entry name" value="Carboxypeptidase regulatory domain-like"/>
    <property type="match status" value="1"/>
</dbReference>
<reference evidence="14 15" key="1">
    <citation type="submission" date="2019-03" db="EMBL/GenBank/DDBJ databases">
        <authorList>
            <person name="Kim M.K.M."/>
        </authorList>
    </citation>
    <scope>NUCLEOTIDE SEQUENCE [LARGE SCALE GENOMIC DNA]</scope>
    <source>
        <strain evidence="14 15">17J68-12</strain>
    </source>
</reference>
<comment type="similarity">
    <text evidence="10">Belongs to the TonB-dependent receptor family.</text>
</comment>
<organism evidence="14 15">
    <name type="scientific">Flaviaesturariibacter flavus</name>
    <dbReference type="NCBI Taxonomy" id="2502780"/>
    <lineage>
        <taxon>Bacteria</taxon>
        <taxon>Pseudomonadati</taxon>
        <taxon>Bacteroidota</taxon>
        <taxon>Chitinophagia</taxon>
        <taxon>Chitinophagales</taxon>
        <taxon>Chitinophagaceae</taxon>
        <taxon>Flaviaestuariibacter</taxon>
    </lineage>
</organism>
<protein>
    <submittedName>
        <fullName evidence="14">TonB-dependent receptor</fullName>
    </submittedName>
</protein>
<keyword evidence="5 11" id="KW-0732">Signal</keyword>
<accession>A0A4R1BPJ4</accession>
<feature type="domain" description="TonB-dependent receptor-like beta-barrel" evidence="12">
    <location>
        <begin position="511"/>
        <end position="945"/>
    </location>
</feature>
<dbReference type="Gene3D" id="2.170.130.10">
    <property type="entry name" value="TonB-dependent receptor, plug domain"/>
    <property type="match status" value="1"/>
</dbReference>
<feature type="chain" id="PRO_5020920045" evidence="11">
    <location>
        <begin position="24"/>
        <end position="972"/>
    </location>
</feature>
<dbReference type="Pfam" id="PF07715">
    <property type="entry name" value="Plug"/>
    <property type="match status" value="1"/>
</dbReference>
<comment type="caution">
    <text evidence="14">The sequence shown here is derived from an EMBL/GenBank/DDBJ whole genome shotgun (WGS) entry which is preliminary data.</text>
</comment>
<dbReference type="RefSeq" id="WP_131446387.1">
    <property type="nucleotide sequence ID" value="NZ_SJZI01000002.1"/>
</dbReference>
<keyword evidence="6 10" id="KW-0798">TonB box</keyword>
<dbReference type="InterPro" id="IPR012910">
    <property type="entry name" value="Plug_dom"/>
</dbReference>
<dbReference type="GO" id="GO:0015344">
    <property type="term" value="F:siderophore uptake transmembrane transporter activity"/>
    <property type="evidence" value="ECO:0007669"/>
    <property type="project" value="TreeGrafter"/>
</dbReference>
<dbReference type="SUPFAM" id="SSF56935">
    <property type="entry name" value="Porins"/>
    <property type="match status" value="1"/>
</dbReference>
<keyword evidence="15" id="KW-1185">Reference proteome</keyword>
<dbReference type="InterPro" id="IPR039426">
    <property type="entry name" value="TonB-dep_rcpt-like"/>
</dbReference>
<comment type="subcellular location">
    <subcellularLocation>
        <location evidence="1">Cell outer membrane</location>
        <topology evidence="1">Multi-pass membrane protein</topology>
    </subcellularLocation>
</comment>
<dbReference type="PANTHER" id="PTHR30069">
    <property type="entry name" value="TONB-DEPENDENT OUTER MEMBRANE RECEPTOR"/>
    <property type="match status" value="1"/>
</dbReference>
<name>A0A4R1BPJ4_9BACT</name>
<sequence>MRKSLRASSALLAGVMLSFSVAAQNVTLTGKVQNTSSKENVPAVSITVKNGAQGAYTDDNGNFRLTVNKLPVTLVVSSVGFESREITVNSAADVANINIAPSSMLGQEVVVSATRAPERILETPVTVEKMNSITLRNVPAPSLYESLNNLKGVDMHTASLTFRTVTTRGFISSGNIRMNQLIDGMDNQAPGLNFSVGSVIGPSDLDIDNIELLAGASSALYGSGGINGTLLINTKSPFKFQGLSAQVKQGIMHLQDPNQKPSPYYDWSFRYGKAWKEKIGFKVSAQFVKANDWGAYDEDNVLRTSVASRVVAGNRSSDPGYDGVNVYGDETNANLQQVTFGVEDAIRRGLAGSGVNANLIAQQFLGLFPTATPTQLNTFLSNPAFAPIRSTLAQFIPLYITNRNGSNPSQLVSRTGYKERDLVDYNTINFKGSAGLHYKITPGIEASITSIFGTGTTVYTGADRYSLKDLKMSQHKLEVRARNWFVRGYTTQENAGNSYVGTAVGRIMNERFKPSRTAWYPQYAVAYALNRYNGASNAQAHNAARSVADAGMPMPGTPEFENLKNAVMNASLGRDPQVNGARFLDRSDLWAGEGQVNLSKMAGFDETVGVIAGVQYKQYVLNSQGTLFADSAGTLKPSEIGGYLQLKKAFLRDFLTITAAGRYDKHTNFDGRFTPRITAVLKVAKDNNVRLSYQQAYRFPTNQDQYINLNTGSALLIGALPSFISAYNLEQGKAGYQAAFTAESVTAARATGNAALLQEYSTRALKPESVTSYEVGYKGIVGRKLFFDAYGYYSQYKDFLGRVALVQTQTSSSAGALNPDSSRAISYAQNATQNVNAYGWGVSAEWNFYRGFNIYGNVFSDKLDNVPEGTITYFNSPRYRTNLGIRNENVGRGFGFNIVWKWQDENFYEGTFVTGTLPAFSTVDAQVSYRMPNTKSIFRIGATNLTNHYYRSGYGSPAVGGLYYASFGYNIF</sequence>
<keyword evidence="4" id="KW-0812">Transmembrane</keyword>
<dbReference type="EMBL" id="SJZI01000002">
    <property type="protein sequence ID" value="TCJ19247.1"/>
    <property type="molecule type" value="Genomic_DNA"/>
</dbReference>
<dbReference type="InterPro" id="IPR008969">
    <property type="entry name" value="CarboxyPept-like_regulatory"/>
</dbReference>
<dbReference type="OrthoDB" id="1109208at2"/>
<keyword evidence="9" id="KW-0998">Cell outer membrane</keyword>
<gene>
    <name evidence="14" type="ORF">EPD60_02185</name>
</gene>
<dbReference type="Pfam" id="PF00593">
    <property type="entry name" value="TonB_dep_Rec_b-barrel"/>
    <property type="match status" value="1"/>
</dbReference>
<dbReference type="Proteomes" id="UP000295334">
    <property type="component" value="Unassembled WGS sequence"/>
</dbReference>
<proteinExistence type="inferred from homology"/>
<evidence type="ECO:0000259" key="12">
    <source>
        <dbReference type="Pfam" id="PF00593"/>
    </source>
</evidence>
<feature type="domain" description="TonB-dependent receptor plug" evidence="13">
    <location>
        <begin position="121"/>
        <end position="229"/>
    </location>
</feature>
<dbReference type="Pfam" id="PF13715">
    <property type="entry name" value="CarbopepD_reg_2"/>
    <property type="match status" value="1"/>
</dbReference>
<feature type="signal peptide" evidence="11">
    <location>
        <begin position="1"/>
        <end position="23"/>
    </location>
</feature>
<evidence type="ECO:0000256" key="5">
    <source>
        <dbReference type="ARBA" id="ARBA00022729"/>
    </source>
</evidence>
<evidence type="ECO:0000256" key="8">
    <source>
        <dbReference type="ARBA" id="ARBA00023170"/>
    </source>
</evidence>
<evidence type="ECO:0000259" key="13">
    <source>
        <dbReference type="Pfam" id="PF07715"/>
    </source>
</evidence>
<evidence type="ECO:0000256" key="4">
    <source>
        <dbReference type="ARBA" id="ARBA00022692"/>
    </source>
</evidence>
<evidence type="ECO:0000256" key="10">
    <source>
        <dbReference type="RuleBase" id="RU003357"/>
    </source>
</evidence>